<accession>A0A937UQ27</accession>
<reference evidence="1" key="1">
    <citation type="submission" date="2020-12" db="EMBL/GenBank/DDBJ databases">
        <title>Genomic characterization of non-nitrogen-fixing Frankia strains.</title>
        <authorList>
            <person name="Carlos-Shanley C."/>
            <person name="Guerra T."/>
            <person name="Hahn D."/>
        </authorList>
    </citation>
    <scope>NUCLEOTIDE SEQUENCE</scope>
    <source>
        <strain evidence="1">CN6</strain>
    </source>
</reference>
<protein>
    <submittedName>
        <fullName evidence="1">Uncharacterized protein</fullName>
    </submittedName>
</protein>
<keyword evidence="2" id="KW-1185">Reference proteome</keyword>
<sequence>MQRFRWSRRAADGLGVVLMDRWNAKPDEERAEWALAPLAGVGPLRFGMRSGEVSAALGIVSPFQTDVVVIARKMFRDVGVTTYYSGSAGLAGVAVDALVGPQVTFDGTPLVGRVPSELEQWFVDQSDARKIDLRVTAYGALALPDLGLVMRVQRAGDVLLTRLLILTHEWAMNPDDYVPESEWHTWHAF</sequence>
<dbReference type="RefSeq" id="WP_202998706.1">
    <property type="nucleotide sequence ID" value="NZ_JADWYU010000142.1"/>
</dbReference>
<evidence type="ECO:0000313" key="2">
    <source>
        <dbReference type="Proteomes" id="UP000604475"/>
    </source>
</evidence>
<gene>
    <name evidence="1" type="ORF">I7412_03245</name>
</gene>
<evidence type="ECO:0000313" key="1">
    <source>
        <dbReference type="EMBL" id="MBL7626206.1"/>
    </source>
</evidence>
<dbReference type="AlphaFoldDB" id="A0A937UQ27"/>
<organism evidence="1 2">
    <name type="scientific">Frankia nepalensis</name>
    <dbReference type="NCBI Taxonomy" id="1836974"/>
    <lineage>
        <taxon>Bacteria</taxon>
        <taxon>Bacillati</taxon>
        <taxon>Actinomycetota</taxon>
        <taxon>Actinomycetes</taxon>
        <taxon>Frankiales</taxon>
        <taxon>Frankiaceae</taxon>
        <taxon>Frankia</taxon>
    </lineage>
</organism>
<proteinExistence type="predicted"/>
<comment type="caution">
    <text evidence="1">The sequence shown here is derived from an EMBL/GenBank/DDBJ whole genome shotgun (WGS) entry which is preliminary data.</text>
</comment>
<dbReference type="EMBL" id="JAEACQ010000123">
    <property type="protein sequence ID" value="MBL7626206.1"/>
    <property type="molecule type" value="Genomic_DNA"/>
</dbReference>
<dbReference type="Proteomes" id="UP000604475">
    <property type="component" value="Unassembled WGS sequence"/>
</dbReference>
<name>A0A937UQ27_9ACTN</name>